<accession>D4IIQ8</accession>
<dbReference type="AlphaFoldDB" id="D4IIQ8"/>
<reference evidence="1 2" key="2">
    <citation type="submission" date="2010-03" db="EMBL/GenBank/DDBJ databases">
        <authorList>
            <person name="Pajon A."/>
        </authorList>
    </citation>
    <scope>NUCLEOTIDE SEQUENCE [LARGE SCALE GENOMIC DNA]</scope>
    <source>
        <strain evidence="1 2">WAL 8301</strain>
    </source>
</reference>
<dbReference type="GeneID" id="92758114"/>
<dbReference type="Proteomes" id="UP000008794">
    <property type="component" value="Chromosome"/>
</dbReference>
<evidence type="ECO:0000313" key="2">
    <source>
        <dbReference type="Proteomes" id="UP000008794"/>
    </source>
</evidence>
<dbReference type="Pfam" id="PF03237">
    <property type="entry name" value="Terminase_6N"/>
    <property type="match status" value="1"/>
</dbReference>
<protein>
    <submittedName>
        <fullName evidence="1">Phage uncharacterized protein (Putative large terminase), C-terminal domain</fullName>
    </submittedName>
</protein>
<dbReference type="InterPro" id="IPR027417">
    <property type="entry name" value="P-loop_NTPase"/>
</dbReference>
<dbReference type="KEGG" id="ash:AL1_00970"/>
<dbReference type="STRING" id="717959.AL1_00970"/>
<dbReference type="EMBL" id="FP929032">
    <property type="protein sequence ID" value="CBK62820.1"/>
    <property type="molecule type" value="Genomic_DNA"/>
</dbReference>
<organism evidence="1 2">
    <name type="scientific">Alistipes shahii WAL 8301</name>
    <dbReference type="NCBI Taxonomy" id="717959"/>
    <lineage>
        <taxon>Bacteria</taxon>
        <taxon>Pseudomonadati</taxon>
        <taxon>Bacteroidota</taxon>
        <taxon>Bacteroidia</taxon>
        <taxon>Bacteroidales</taxon>
        <taxon>Rikenellaceae</taxon>
        <taxon>Alistipes</taxon>
    </lineage>
</organism>
<keyword evidence="2" id="KW-1185">Reference proteome</keyword>
<dbReference type="NCBIfam" id="TIGR01630">
    <property type="entry name" value="psiM2_ORF9"/>
    <property type="match status" value="1"/>
</dbReference>
<dbReference type="InterPro" id="IPR006517">
    <property type="entry name" value="Phage_terminase_lsu-like_C"/>
</dbReference>
<sequence>MLKPTEPTSAERSSAEVFVTGGNASPDAPACDAVFAGFPLFSGGSPFPEGLVLPDDAPPAAPPSFADFALGVYPFLELEPFHRAYYRVLEAFAAGRVRRLIVTMPPQHGKSVGATTLLPAYVLGLDPDCRVAIASYSGTLASKFNRRVQRILESQEYAAFFPDTSIKRGAKPPGYIRTADEVEIIGRRGGLLSVGREGSLTGNRVDCFVLDDLYKDALEANSPLVRANCWEWYTSVVRTRMHNASRELVVFTRWHEEDLIGALAVREPVEELRAWSQLDTLPADRWLHLNFEALKTAPPTEVDPRQPGEALWERQHGAALLEAKRRLDPLQFEAMYQGRPSAREGLLYGLNFAEYDCLPHEIVRRANYTDTADTGDDYLCSLSYAVDADGVIYITDAVYSREPMEATEPLVGEMLVRSDTRQAAIESNNGGRGFARAVQALAPGVRVEWFHQSGNKEARILSNSATALHLVRFPRGWNLRWPELYAHLTTYRRKFRANRWHDAADVVTGIVEREAAGRGQKRVRGIRFL</sequence>
<proteinExistence type="predicted"/>
<evidence type="ECO:0000313" key="1">
    <source>
        <dbReference type="EMBL" id="CBK62820.1"/>
    </source>
</evidence>
<gene>
    <name evidence="1" type="ORF">AL1_00970</name>
</gene>
<dbReference type="BioCyc" id="ASHA717959:AL1_RS00415-MONOMER"/>
<dbReference type="PATRIC" id="fig|717959.3.peg.2360"/>
<dbReference type="RefSeq" id="WP_015545774.1">
    <property type="nucleotide sequence ID" value="NC_021030.1"/>
</dbReference>
<reference evidence="1 2" key="1">
    <citation type="submission" date="2010-03" db="EMBL/GenBank/DDBJ databases">
        <title>The genome sequence of Alistipes shahii WAL 8301.</title>
        <authorList>
            <consortium name="metaHIT consortium -- http://www.metahit.eu/"/>
            <person name="Pajon A."/>
            <person name="Turner K."/>
            <person name="Parkhill J."/>
        </authorList>
    </citation>
    <scope>NUCLEOTIDE SEQUENCE [LARGE SCALE GENOMIC DNA]</scope>
    <source>
        <strain evidence="1 2">WAL 8301</strain>
    </source>
</reference>
<name>D4IIQ8_9BACT</name>
<dbReference type="HOGENOM" id="CLU_028165_0_0_10"/>
<dbReference type="Gene3D" id="3.40.50.300">
    <property type="entry name" value="P-loop containing nucleotide triphosphate hydrolases"/>
    <property type="match status" value="1"/>
</dbReference>